<dbReference type="AlphaFoldDB" id="A0A4S8LBD5"/>
<dbReference type="OrthoDB" id="3033163at2759"/>
<feature type="compositionally biased region" description="Polar residues" evidence="1">
    <location>
        <begin position="200"/>
        <end position="222"/>
    </location>
</feature>
<evidence type="ECO:0000313" key="3">
    <source>
        <dbReference type="Proteomes" id="UP000297245"/>
    </source>
</evidence>
<dbReference type="EMBL" id="ML179537">
    <property type="protein sequence ID" value="THU85618.1"/>
    <property type="molecule type" value="Genomic_DNA"/>
</dbReference>
<organism evidence="2 3">
    <name type="scientific">Dendrothele bispora (strain CBS 962.96)</name>
    <dbReference type="NCBI Taxonomy" id="1314807"/>
    <lineage>
        <taxon>Eukaryota</taxon>
        <taxon>Fungi</taxon>
        <taxon>Dikarya</taxon>
        <taxon>Basidiomycota</taxon>
        <taxon>Agaricomycotina</taxon>
        <taxon>Agaricomycetes</taxon>
        <taxon>Agaricomycetidae</taxon>
        <taxon>Agaricales</taxon>
        <taxon>Agaricales incertae sedis</taxon>
        <taxon>Dendrothele</taxon>
    </lineage>
</organism>
<reference evidence="2 3" key="1">
    <citation type="journal article" date="2019" name="Nat. Ecol. Evol.">
        <title>Megaphylogeny resolves global patterns of mushroom evolution.</title>
        <authorList>
            <person name="Varga T."/>
            <person name="Krizsan K."/>
            <person name="Foldi C."/>
            <person name="Dima B."/>
            <person name="Sanchez-Garcia M."/>
            <person name="Sanchez-Ramirez S."/>
            <person name="Szollosi G.J."/>
            <person name="Szarkandi J.G."/>
            <person name="Papp V."/>
            <person name="Albert L."/>
            <person name="Andreopoulos W."/>
            <person name="Angelini C."/>
            <person name="Antonin V."/>
            <person name="Barry K.W."/>
            <person name="Bougher N.L."/>
            <person name="Buchanan P."/>
            <person name="Buyck B."/>
            <person name="Bense V."/>
            <person name="Catcheside P."/>
            <person name="Chovatia M."/>
            <person name="Cooper J."/>
            <person name="Damon W."/>
            <person name="Desjardin D."/>
            <person name="Finy P."/>
            <person name="Geml J."/>
            <person name="Haridas S."/>
            <person name="Hughes K."/>
            <person name="Justo A."/>
            <person name="Karasinski D."/>
            <person name="Kautmanova I."/>
            <person name="Kiss B."/>
            <person name="Kocsube S."/>
            <person name="Kotiranta H."/>
            <person name="LaButti K.M."/>
            <person name="Lechner B.E."/>
            <person name="Liimatainen K."/>
            <person name="Lipzen A."/>
            <person name="Lukacs Z."/>
            <person name="Mihaltcheva S."/>
            <person name="Morgado L.N."/>
            <person name="Niskanen T."/>
            <person name="Noordeloos M.E."/>
            <person name="Ohm R.A."/>
            <person name="Ortiz-Santana B."/>
            <person name="Ovrebo C."/>
            <person name="Racz N."/>
            <person name="Riley R."/>
            <person name="Savchenko A."/>
            <person name="Shiryaev A."/>
            <person name="Soop K."/>
            <person name="Spirin V."/>
            <person name="Szebenyi C."/>
            <person name="Tomsovsky M."/>
            <person name="Tulloss R.E."/>
            <person name="Uehling J."/>
            <person name="Grigoriev I.V."/>
            <person name="Vagvolgyi C."/>
            <person name="Papp T."/>
            <person name="Martin F.M."/>
            <person name="Miettinen O."/>
            <person name="Hibbett D.S."/>
            <person name="Nagy L.G."/>
        </authorList>
    </citation>
    <scope>NUCLEOTIDE SEQUENCE [LARGE SCALE GENOMIC DNA]</scope>
    <source>
        <strain evidence="2 3">CBS 962.96</strain>
    </source>
</reference>
<name>A0A4S8LBD5_DENBC</name>
<proteinExistence type="predicted"/>
<protein>
    <recommendedName>
        <fullName evidence="4">Retrotransposon gag domain-containing protein</fullName>
    </recommendedName>
</protein>
<gene>
    <name evidence="2" type="ORF">K435DRAFT_869090</name>
</gene>
<keyword evidence="3" id="KW-1185">Reference proteome</keyword>
<dbReference type="Proteomes" id="UP000297245">
    <property type="component" value="Unassembled WGS sequence"/>
</dbReference>
<accession>A0A4S8LBD5</accession>
<evidence type="ECO:0000313" key="2">
    <source>
        <dbReference type="EMBL" id="THU85618.1"/>
    </source>
</evidence>
<evidence type="ECO:0008006" key="4">
    <source>
        <dbReference type="Google" id="ProtNLM"/>
    </source>
</evidence>
<feature type="region of interest" description="Disordered" evidence="1">
    <location>
        <begin position="199"/>
        <end position="229"/>
    </location>
</feature>
<evidence type="ECO:0000256" key="1">
    <source>
        <dbReference type="SAM" id="MobiDB-lite"/>
    </source>
</evidence>
<sequence>MNIKVQGDNKTIRDAITCESKLEIRKPTAFDGSNRELWRPFLSDCYQMFSAKPTIYSTEQSRVTYASSWFTGTAARYYQNQGEQEMENHLWISSLHEWFIFVQEFGRLFGLHDEILHAQASLDKVIQKYGESFVDYLVQFEDTALKTQYNNAAKRWRLLWQIRKDLRDQLTLVGRIPESFDQVVQQLLDIDGAREALQETGLSTPSYQTRRPSNGTATTMNELTGPDLS</sequence>